<keyword evidence="2" id="KW-0812">Transmembrane</keyword>
<feature type="transmembrane region" description="Helical" evidence="2">
    <location>
        <begin position="301"/>
        <end position="322"/>
    </location>
</feature>
<feature type="region of interest" description="Disordered" evidence="1">
    <location>
        <begin position="394"/>
        <end position="422"/>
    </location>
</feature>
<feature type="domain" description="Acyltransferase 3" evidence="3">
    <location>
        <begin position="63"/>
        <end position="379"/>
    </location>
</feature>
<dbReference type="PANTHER" id="PTHR23028:SF53">
    <property type="entry name" value="ACYL_TRANSF_3 DOMAIN-CONTAINING PROTEIN"/>
    <property type="match status" value="1"/>
</dbReference>
<feature type="transmembrane region" description="Helical" evidence="2">
    <location>
        <begin position="67"/>
        <end position="84"/>
    </location>
</feature>
<evidence type="ECO:0000313" key="5">
    <source>
        <dbReference type="Proteomes" id="UP000249135"/>
    </source>
</evidence>
<organism evidence="4 5">
    <name type="scientific">Variovorax paradoxus</name>
    <dbReference type="NCBI Taxonomy" id="34073"/>
    <lineage>
        <taxon>Bacteria</taxon>
        <taxon>Pseudomonadati</taxon>
        <taxon>Pseudomonadota</taxon>
        <taxon>Betaproteobacteria</taxon>
        <taxon>Burkholderiales</taxon>
        <taxon>Comamonadaceae</taxon>
        <taxon>Variovorax</taxon>
    </lineage>
</organism>
<dbReference type="GO" id="GO:0016020">
    <property type="term" value="C:membrane"/>
    <property type="evidence" value="ECO:0007669"/>
    <property type="project" value="TreeGrafter"/>
</dbReference>
<name>A0A2W5SC06_VARPD</name>
<dbReference type="EMBL" id="QFPP01000029">
    <property type="protein sequence ID" value="PZQ77153.1"/>
    <property type="molecule type" value="Genomic_DNA"/>
</dbReference>
<feature type="transmembrane region" description="Helical" evidence="2">
    <location>
        <begin position="147"/>
        <end position="169"/>
    </location>
</feature>
<evidence type="ECO:0000256" key="2">
    <source>
        <dbReference type="SAM" id="Phobius"/>
    </source>
</evidence>
<feature type="transmembrane region" description="Helical" evidence="2">
    <location>
        <begin position="276"/>
        <end position="295"/>
    </location>
</feature>
<protein>
    <recommendedName>
        <fullName evidence="3">Acyltransferase 3 domain-containing protein</fullName>
    </recommendedName>
</protein>
<feature type="transmembrane region" description="Helical" evidence="2">
    <location>
        <begin position="27"/>
        <end position="46"/>
    </location>
</feature>
<keyword evidence="2" id="KW-0472">Membrane</keyword>
<dbReference type="Proteomes" id="UP000249135">
    <property type="component" value="Unassembled WGS sequence"/>
</dbReference>
<keyword evidence="2" id="KW-1133">Transmembrane helix</keyword>
<dbReference type="InterPro" id="IPR002656">
    <property type="entry name" value="Acyl_transf_3_dom"/>
</dbReference>
<evidence type="ECO:0000259" key="3">
    <source>
        <dbReference type="Pfam" id="PF01757"/>
    </source>
</evidence>
<comment type="caution">
    <text evidence="4">The sequence shown here is derived from an EMBL/GenBank/DDBJ whole genome shotgun (WGS) entry which is preliminary data.</text>
</comment>
<feature type="transmembrane region" description="Helical" evidence="2">
    <location>
        <begin position="240"/>
        <end position="264"/>
    </location>
</feature>
<gene>
    <name evidence="4" type="ORF">DI563_04700</name>
</gene>
<feature type="transmembrane region" description="Helical" evidence="2">
    <location>
        <begin position="334"/>
        <end position="355"/>
    </location>
</feature>
<evidence type="ECO:0000256" key="1">
    <source>
        <dbReference type="SAM" id="MobiDB-lite"/>
    </source>
</evidence>
<evidence type="ECO:0000313" key="4">
    <source>
        <dbReference type="EMBL" id="PZQ77153.1"/>
    </source>
</evidence>
<feature type="transmembrane region" description="Helical" evidence="2">
    <location>
        <begin position="104"/>
        <end position="126"/>
    </location>
</feature>
<feature type="transmembrane region" description="Helical" evidence="2">
    <location>
        <begin position="175"/>
        <end position="193"/>
    </location>
</feature>
<dbReference type="InterPro" id="IPR050879">
    <property type="entry name" value="Acyltransferase_3"/>
</dbReference>
<dbReference type="GO" id="GO:0000271">
    <property type="term" value="P:polysaccharide biosynthetic process"/>
    <property type="evidence" value="ECO:0007669"/>
    <property type="project" value="TreeGrafter"/>
</dbReference>
<dbReference type="PANTHER" id="PTHR23028">
    <property type="entry name" value="ACETYLTRANSFERASE"/>
    <property type="match status" value="1"/>
</dbReference>
<dbReference type="Pfam" id="PF01757">
    <property type="entry name" value="Acyl_transf_3"/>
    <property type="match status" value="1"/>
</dbReference>
<accession>A0A2W5SC06</accession>
<sequence length="422" mass="45177">MNPSSPSIHVASLAVQGSAPPELQPSLLVVLLLAVAGTAIAAGFVVSRHLHDQPRPTSQSRLAWIDGLRGLAAMLVLLNHAPLIGRTLQLSPQAFVLGDASVRLLGHLGAIGVQLFFCITGFLFVGKLMQARHVDWTHFFLQRIRRLAPAYAVTVLVVWLLATVLNPSADILDDAMAALPAMLSFGLYPLPAVGDFDTARLLGMNWTLAMEWRFYVMLPVLYALTRLLRLPVWLGIGAVAIGFATVAGPGVWVFFVVGAASALFRDRELPAHWQPLAKTLVATVLLSTLLHWGAASTAPQVHGLHIALLFVGCTITRPALLAARAPVALGTVSYSLYLLHLCVMFVVVGFTHAFVHDVTLLPPWAFGLLLSAATAAAVGMAAISHHVVERPFIDGAPPPPTGPGPIRTMRKSLPRAAERPYS</sequence>
<reference evidence="4 5" key="1">
    <citation type="submission" date="2017-08" db="EMBL/GenBank/DDBJ databases">
        <title>Infants hospitalized years apart are colonized by the same room-sourced microbial strains.</title>
        <authorList>
            <person name="Brooks B."/>
            <person name="Olm M.R."/>
            <person name="Firek B.A."/>
            <person name="Baker R."/>
            <person name="Thomas B.C."/>
            <person name="Morowitz M.J."/>
            <person name="Banfield J.F."/>
        </authorList>
    </citation>
    <scope>NUCLEOTIDE SEQUENCE [LARGE SCALE GENOMIC DNA]</scope>
    <source>
        <strain evidence="4">S2_005_003_R2_41</strain>
    </source>
</reference>
<dbReference type="AlphaFoldDB" id="A0A2W5SC06"/>
<proteinExistence type="predicted"/>
<dbReference type="GO" id="GO:0016747">
    <property type="term" value="F:acyltransferase activity, transferring groups other than amino-acyl groups"/>
    <property type="evidence" value="ECO:0007669"/>
    <property type="project" value="InterPro"/>
</dbReference>
<feature type="transmembrane region" description="Helical" evidence="2">
    <location>
        <begin position="361"/>
        <end position="383"/>
    </location>
</feature>